<dbReference type="Gramene" id="TKW22263">
    <property type="protein sequence ID" value="TKW22263"/>
    <property type="gene ID" value="SEVIR_4G217401v2"/>
</dbReference>
<dbReference type="Proteomes" id="UP000298652">
    <property type="component" value="Chromosome 4"/>
</dbReference>
<name>A0A4U6V4E2_SETVI</name>
<feature type="signal peptide" evidence="1">
    <location>
        <begin position="1"/>
        <end position="20"/>
    </location>
</feature>
<dbReference type="AlphaFoldDB" id="A0A4U6V4E2"/>
<protein>
    <submittedName>
        <fullName evidence="2">Uncharacterized protein</fullName>
    </submittedName>
</protein>
<sequence length="34" mass="4007">MVCLIYVFLVLGYLLQICRPTCRNTLGEKKLLEY</sequence>
<dbReference type="EMBL" id="CM016555">
    <property type="protein sequence ID" value="TKW22263.1"/>
    <property type="molecule type" value="Genomic_DNA"/>
</dbReference>
<evidence type="ECO:0000256" key="1">
    <source>
        <dbReference type="SAM" id="SignalP"/>
    </source>
</evidence>
<proteinExistence type="predicted"/>
<feature type="chain" id="PRO_5020988084" evidence="1">
    <location>
        <begin position="21"/>
        <end position="34"/>
    </location>
</feature>
<evidence type="ECO:0000313" key="3">
    <source>
        <dbReference type="Proteomes" id="UP000298652"/>
    </source>
</evidence>
<reference evidence="2" key="1">
    <citation type="submission" date="2019-03" db="EMBL/GenBank/DDBJ databases">
        <title>WGS assembly of Setaria viridis.</title>
        <authorList>
            <person name="Huang P."/>
            <person name="Jenkins J."/>
            <person name="Grimwood J."/>
            <person name="Barry K."/>
            <person name="Healey A."/>
            <person name="Mamidi S."/>
            <person name="Sreedasyam A."/>
            <person name="Shu S."/>
            <person name="Feldman M."/>
            <person name="Wu J."/>
            <person name="Yu Y."/>
            <person name="Chen C."/>
            <person name="Johnson J."/>
            <person name="Rokhsar D."/>
            <person name="Baxter I."/>
            <person name="Schmutz J."/>
            <person name="Brutnell T."/>
            <person name="Kellogg E."/>
        </authorList>
    </citation>
    <scope>NUCLEOTIDE SEQUENCE [LARGE SCALE GENOMIC DNA]</scope>
</reference>
<gene>
    <name evidence="2" type="ORF">SEVIR_4G217401v2</name>
</gene>
<accession>A0A4U6V4E2</accession>
<keyword evidence="3" id="KW-1185">Reference proteome</keyword>
<keyword evidence="1" id="KW-0732">Signal</keyword>
<evidence type="ECO:0000313" key="2">
    <source>
        <dbReference type="EMBL" id="TKW22263.1"/>
    </source>
</evidence>
<organism evidence="2 3">
    <name type="scientific">Setaria viridis</name>
    <name type="common">Green bristlegrass</name>
    <name type="synonym">Setaria italica subsp. viridis</name>
    <dbReference type="NCBI Taxonomy" id="4556"/>
    <lineage>
        <taxon>Eukaryota</taxon>
        <taxon>Viridiplantae</taxon>
        <taxon>Streptophyta</taxon>
        <taxon>Embryophyta</taxon>
        <taxon>Tracheophyta</taxon>
        <taxon>Spermatophyta</taxon>
        <taxon>Magnoliopsida</taxon>
        <taxon>Liliopsida</taxon>
        <taxon>Poales</taxon>
        <taxon>Poaceae</taxon>
        <taxon>PACMAD clade</taxon>
        <taxon>Panicoideae</taxon>
        <taxon>Panicodae</taxon>
        <taxon>Paniceae</taxon>
        <taxon>Cenchrinae</taxon>
        <taxon>Setaria</taxon>
    </lineage>
</organism>